<dbReference type="SFLD" id="SFLDG01091">
    <property type="entry name" value="uncharacterized_CHP01210-like"/>
    <property type="match status" value="1"/>
</dbReference>
<proteinExistence type="predicted"/>
<evidence type="ECO:0000256" key="5">
    <source>
        <dbReference type="ARBA" id="ARBA00023004"/>
    </source>
</evidence>
<dbReference type="InterPro" id="IPR032432">
    <property type="entry name" value="Radical_SAM_C"/>
</dbReference>
<dbReference type="SFLD" id="SFLDS00029">
    <property type="entry name" value="Radical_SAM"/>
    <property type="match status" value="1"/>
</dbReference>
<comment type="caution">
    <text evidence="8">The sequence shown here is derived from an EMBL/GenBank/DDBJ whole genome shotgun (WGS) entry which is preliminary data.</text>
</comment>
<dbReference type="EMBL" id="JAMZFW010000009">
    <property type="protein sequence ID" value="MCP1102292.1"/>
    <property type="molecule type" value="Genomic_DNA"/>
</dbReference>
<evidence type="ECO:0000313" key="9">
    <source>
        <dbReference type="Proteomes" id="UP001523566"/>
    </source>
</evidence>
<dbReference type="SFLD" id="SFLDG01086">
    <property type="entry name" value="elongater_protein-like"/>
    <property type="match status" value="1"/>
</dbReference>
<dbReference type="PANTHER" id="PTHR11135">
    <property type="entry name" value="HISTONE ACETYLTRANSFERASE-RELATED"/>
    <property type="match status" value="1"/>
</dbReference>
<keyword evidence="9" id="KW-1185">Reference proteome</keyword>
<dbReference type="InterPro" id="IPR039661">
    <property type="entry name" value="ELP3"/>
</dbReference>
<name>A0ABT1ECT8_9FIRM</name>
<feature type="domain" description="Radical SAM core" evidence="7">
    <location>
        <begin position="20"/>
        <end position="261"/>
    </location>
</feature>
<dbReference type="CDD" id="cd01335">
    <property type="entry name" value="Radical_SAM"/>
    <property type="match status" value="1"/>
</dbReference>
<dbReference type="InterPro" id="IPR007197">
    <property type="entry name" value="rSAM"/>
</dbReference>
<dbReference type="SFLD" id="SFLDG01082">
    <property type="entry name" value="B12-binding_domain_containing"/>
    <property type="match status" value="1"/>
</dbReference>
<keyword evidence="5" id="KW-0408">Iron</keyword>
<dbReference type="PROSITE" id="PS51918">
    <property type="entry name" value="RADICAL_SAM"/>
    <property type="match status" value="1"/>
</dbReference>
<dbReference type="NCBIfam" id="TIGR01212">
    <property type="entry name" value="TIGR01212 family radical SAM protein"/>
    <property type="match status" value="1"/>
</dbReference>
<keyword evidence="2" id="KW-0004">4Fe-4S</keyword>
<dbReference type="InterPro" id="IPR006638">
    <property type="entry name" value="Elp3/MiaA/NifB-like_rSAM"/>
</dbReference>
<keyword evidence="6" id="KW-0411">Iron-sulfur</keyword>
<evidence type="ECO:0000256" key="1">
    <source>
        <dbReference type="ARBA" id="ARBA00001966"/>
    </source>
</evidence>
<accession>A0ABT1ECT8</accession>
<dbReference type="PANTHER" id="PTHR11135:SF1">
    <property type="entry name" value="PROTEIN YHCC"/>
    <property type="match status" value="1"/>
</dbReference>
<dbReference type="SUPFAM" id="SSF102114">
    <property type="entry name" value="Radical SAM enzymes"/>
    <property type="match status" value="1"/>
</dbReference>
<evidence type="ECO:0000256" key="6">
    <source>
        <dbReference type="ARBA" id="ARBA00023014"/>
    </source>
</evidence>
<sequence length="308" mass="35113">MKKTWGDKPYHSLDYYLKQTFGEKVYKVSLNTGCTCPNRDGSLDTRGCIFCSSGGSGDFTSSSSLSITEQIEAEKLRIGDKYKGSSYIAYFQAFTNTYGNPQRLESLYLEAANHPDIKAISIATRGDCLPDEIIDVLCRIHKIKPVWIELGLQTIHEKSIDFIRRGYSHQTFDKALNQLNIHKIPVVVHMILGLPGESQKEIYETLQYINQSPIWGVKISLLYILKQTDLGVLFEQSPFCIPSLEEYLDFIGFCIGHLDPDIVIHRLTGDGPKNLLIEPKWTANKKLVLNRLHHYLKEQDIWQGKELK</sequence>
<dbReference type="InterPro" id="IPR058240">
    <property type="entry name" value="rSAM_sf"/>
</dbReference>
<protein>
    <submittedName>
        <fullName evidence="8">TIGR01212 family radical SAM protein</fullName>
    </submittedName>
</protein>
<evidence type="ECO:0000259" key="7">
    <source>
        <dbReference type="PROSITE" id="PS51918"/>
    </source>
</evidence>
<evidence type="ECO:0000313" key="8">
    <source>
        <dbReference type="EMBL" id="MCP1102292.1"/>
    </source>
</evidence>
<evidence type="ECO:0000256" key="3">
    <source>
        <dbReference type="ARBA" id="ARBA00022691"/>
    </source>
</evidence>
<gene>
    <name evidence="8" type="ORF">NK125_07710</name>
</gene>
<keyword evidence="4" id="KW-0479">Metal-binding</keyword>
<dbReference type="InterPro" id="IPR005911">
    <property type="entry name" value="YhcC-like"/>
</dbReference>
<dbReference type="SMART" id="SM00729">
    <property type="entry name" value="Elp3"/>
    <property type="match status" value="1"/>
</dbReference>
<keyword evidence="3" id="KW-0949">S-adenosyl-L-methionine</keyword>
<dbReference type="InterPro" id="IPR023404">
    <property type="entry name" value="rSAM_horseshoe"/>
</dbReference>
<evidence type="ECO:0000256" key="2">
    <source>
        <dbReference type="ARBA" id="ARBA00022485"/>
    </source>
</evidence>
<organism evidence="8 9">
    <name type="scientific">Aequitasia blattaphilus</name>
    <dbReference type="NCBI Taxonomy" id="2949332"/>
    <lineage>
        <taxon>Bacteria</taxon>
        <taxon>Bacillati</taxon>
        <taxon>Bacillota</taxon>
        <taxon>Clostridia</taxon>
        <taxon>Lachnospirales</taxon>
        <taxon>Lachnospiraceae</taxon>
        <taxon>Aequitasia</taxon>
    </lineage>
</organism>
<dbReference type="Pfam" id="PF04055">
    <property type="entry name" value="Radical_SAM"/>
    <property type="match status" value="1"/>
</dbReference>
<dbReference type="Pfam" id="PF16199">
    <property type="entry name" value="Radical_SAM_C"/>
    <property type="match status" value="1"/>
</dbReference>
<dbReference type="Proteomes" id="UP001523566">
    <property type="component" value="Unassembled WGS sequence"/>
</dbReference>
<reference evidence="8 9" key="1">
    <citation type="journal article" date="2022" name="Genome Biol. Evol.">
        <title>Host diet, physiology and behaviors set the stage for Lachnospiraceae cladogenesis.</title>
        <authorList>
            <person name="Vera-Ponce De Leon A."/>
            <person name="Schneider M."/>
            <person name="Jahnes B.C."/>
            <person name="Sadowski V."/>
            <person name="Camuy-Velez L.A."/>
            <person name="Duan J."/>
            <person name="Sabree Z.L."/>
        </authorList>
    </citation>
    <scope>NUCLEOTIDE SEQUENCE [LARGE SCALE GENOMIC DNA]</scope>
    <source>
        <strain evidence="8 9">PAL113</strain>
    </source>
</reference>
<dbReference type="Gene3D" id="3.80.30.20">
    <property type="entry name" value="tm_1862 like domain"/>
    <property type="match status" value="1"/>
</dbReference>
<comment type="cofactor">
    <cofactor evidence="1">
        <name>[4Fe-4S] cluster</name>
        <dbReference type="ChEBI" id="CHEBI:49883"/>
    </cofactor>
</comment>
<evidence type="ECO:0000256" key="4">
    <source>
        <dbReference type="ARBA" id="ARBA00022723"/>
    </source>
</evidence>
<dbReference type="RefSeq" id="WP_262066076.1">
    <property type="nucleotide sequence ID" value="NZ_JAMXOD010000009.1"/>
</dbReference>